<reference evidence="1 2" key="1">
    <citation type="journal article" date="2014" name="Genome Announc.">
        <title>Draft genome sequence of the pathogenic fungus Scedosporium apiospermum.</title>
        <authorList>
            <person name="Vandeputte P."/>
            <person name="Ghamrawi S."/>
            <person name="Rechenmann M."/>
            <person name="Iltis A."/>
            <person name="Giraud S."/>
            <person name="Fleury M."/>
            <person name="Thornton C."/>
            <person name="Delhaes L."/>
            <person name="Meyer W."/>
            <person name="Papon N."/>
            <person name="Bouchara J.P."/>
        </authorList>
    </citation>
    <scope>NUCLEOTIDE SEQUENCE [LARGE SCALE GENOMIC DNA]</scope>
    <source>
        <strain evidence="1 2">IHEM 14462</strain>
    </source>
</reference>
<dbReference type="KEGG" id="sapo:SAPIO_CDS4176"/>
<dbReference type="EMBL" id="JOWA01000090">
    <property type="protein sequence ID" value="KEZ43967.1"/>
    <property type="molecule type" value="Genomic_DNA"/>
</dbReference>
<evidence type="ECO:0000313" key="1">
    <source>
        <dbReference type="EMBL" id="KEZ43967.1"/>
    </source>
</evidence>
<dbReference type="OrthoDB" id="194358at2759"/>
<organism evidence="1 2">
    <name type="scientific">Pseudallescheria apiosperma</name>
    <name type="common">Scedosporium apiospermum</name>
    <dbReference type="NCBI Taxonomy" id="563466"/>
    <lineage>
        <taxon>Eukaryota</taxon>
        <taxon>Fungi</taxon>
        <taxon>Dikarya</taxon>
        <taxon>Ascomycota</taxon>
        <taxon>Pezizomycotina</taxon>
        <taxon>Sordariomycetes</taxon>
        <taxon>Hypocreomycetidae</taxon>
        <taxon>Microascales</taxon>
        <taxon>Microascaceae</taxon>
        <taxon>Scedosporium</taxon>
    </lineage>
</organism>
<dbReference type="GeneID" id="27723248"/>
<accession>A0A084G9F5</accession>
<dbReference type="SUPFAM" id="SSF50960">
    <property type="entry name" value="TolB, C-terminal domain"/>
    <property type="match status" value="1"/>
</dbReference>
<dbReference type="HOGENOM" id="CLU_1384864_0_0_1"/>
<gene>
    <name evidence="1" type="ORF">SAPIO_CDS4176</name>
</gene>
<comment type="caution">
    <text evidence="1">The sequence shown here is derived from an EMBL/GenBank/DDBJ whole genome shotgun (WGS) entry which is preliminary data.</text>
</comment>
<dbReference type="RefSeq" id="XP_016643766.1">
    <property type="nucleotide sequence ID" value="XM_016786790.1"/>
</dbReference>
<proteinExistence type="predicted"/>
<sequence length="197" mass="21870">MSSGIVKRRFRVAVNQFHLRIIGVGGTLASVWKPSALINQDTDSVRSDSSEWVLDMEGVTGHASAYRTATTTVLYCCDEHSIRFCGRNTGTVDICTLDDPENTVTQLYRHRGTFTSDTLIDWAYKPRLVVSADSSNCFRVMWIDLAGVWSAELLLEGRVEGESPIRQVLVHQCGLLVLVSSPESDSLRKIVLDYCPA</sequence>
<keyword evidence="2" id="KW-1185">Reference proteome</keyword>
<dbReference type="AlphaFoldDB" id="A0A084G9F5"/>
<evidence type="ECO:0000313" key="2">
    <source>
        <dbReference type="Proteomes" id="UP000028545"/>
    </source>
</evidence>
<dbReference type="VEuPathDB" id="FungiDB:SAPIO_CDS4176"/>
<dbReference type="Proteomes" id="UP000028545">
    <property type="component" value="Unassembled WGS sequence"/>
</dbReference>
<protein>
    <submittedName>
        <fullName evidence="1">Uncharacterized protein</fullName>
    </submittedName>
</protein>
<name>A0A084G9F5_PSEDA</name>